<keyword evidence="4 7" id="KW-0472">Membrane</keyword>
<evidence type="ECO:0000256" key="1">
    <source>
        <dbReference type="ARBA" id="ARBA00022475"/>
    </source>
</evidence>
<dbReference type="PANTHER" id="PTHR30518">
    <property type="entry name" value="ENDOLYTIC MUREIN TRANSGLYCOSYLASE"/>
    <property type="match status" value="1"/>
</dbReference>
<evidence type="ECO:0000256" key="5">
    <source>
        <dbReference type="ARBA" id="ARBA00023239"/>
    </source>
</evidence>
<dbReference type="EMBL" id="PNIK01000095">
    <property type="protein sequence ID" value="PMP65544.1"/>
    <property type="molecule type" value="Genomic_DNA"/>
</dbReference>
<evidence type="ECO:0000256" key="7">
    <source>
        <dbReference type="HAMAP-Rule" id="MF_02065"/>
    </source>
</evidence>
<evidence type="ECO:0000256" key="3">
    <source>
        <dbReference type="ARBA" id="ARBA00022989"/>
    </source>
</evidence>
<dbReference type="Proteomes" id="UP000235460">
    <property type="component" value="Unassembled WGS sequence"/>
</dbReference>
<dbReference type="GO" id="GO:0005886">
    <property type="term" value="C:plasma membrane"/>
    <property type="evidence" value="ECO:0007669"/>
    <property type="project" value="UniProtKB-SubCell"/>
</dbReference>
<dbReference type="HAMAP" id="MF_02065">
    <property type="entry name" value="MltG"/>
    <property type="match status" value="1"/>
</dbReference>
<keyword evidence="5 7" id="KW-0456">Lyase</keyword>
<keyword evidence="1 7" id="KW-1003">Cell membrane</keyword>
<protein>
    <recommendedName>
        <fullName evidence="7">Endolytic murein transglycosylase</fullName>
        <ecNumber evidence="7">4.2.2.29</ecNumber>
    </recommendedName>
    <alternativeName>
        <fullName evidence="7">Peptidoglycan lytic transglycosylase</fullName>
    </alternativeName>
    <alternativeName>
        <fullName evidence="7">Peptidoglycan polymerization terminase</fullName>
    </alternativeName>
</protein>
<dbReference type="GO" id="GO:0008932">
    <property type="term" value="F:lytic endotransglycosylase activity"/>
    <property type="evidence" value="ECO:0007669"/>
    <property type="project" value="UniProtKB-UniRule"/>
</dbReference>
<reference evidence="8 9" key="1">
    <citation type="submission" date="2018-01" db="EMBL/GenBank/DDBJ databases">
        <title>Metagenomic assembled genomes from two thermal pools in the Uzon Caldera, Kamchatka, Russia.</title>
        <authorList>
            <person name="Wilkins L."/>
            <person name="Ettinger C."/>
        </authorList>
    </citation>
    <scope>NUCLEOTIDE SEQUENCE [LARGE SCALE GENOMIC DNA]</scope>
    <source>
        <strain evidence="8">ZAV-08</strain>
    </source>
</reference>
<dbReference type="AlphaFoldDB" id="A0A2N7PM17"/>
<organism evidence="8 9">
    <name type="scientific">Thermodesulfobacterium geofontis</name>
    <dbReference type="NCBI Taxonomy" id="1295609"/>
    <lineage>
        <taxon>Bacteria</taxon>
        <taxon>Pseudomonadati</taxon>
        <taxon>Thermodesulfobacteriota</taxon>
        <taxon>Thermodesulfobacteria</taxon>
        <taxon>Thermodesulfobacteriales</taxon>
        <taxon>Thermodesulfobacteriaceae</taxon>
        <taxon>Thermodesulfobacterium</taxon>
    </lineage>
</organism>
<feature type="site" description="Important for catalytic activity" evidence="7">
    <location>
        <position position="229"/>
    </location>
</feature>
<evidence type="ECO:0000256" key="6">
    <source>
        <dbReference type="ARBA" id="ARBA00023316"/>
    </source>
</evidence>
<comment type="catalytic activity">
    <reaction evidence="7">
        <text>a peptidoglycan chain = a peptidoglycan chain with N-acetyl-1,6-anhydromuramyl-[peptide] at the reducing end + a peptidoglycan chain with N-acetylglucosamine at the non-reducing end.</text>
        <dbReference type="EC" id="4.2.2.29"/>
    </reaction>
</comment>
<evidence type="ECO:0000313" key="9">
    <source>
        <dbReference type="Proteomes" id="UP000235460"/>
    </source>
</evidence>
<keyword evidence="6 7" id="KW-0961">Cell wall biogenesis/degradation</keyword>
<sequence>MITLKMKISRYRKKKLIIPIFLSIFLLILVIFLEGNFVFFKSKPVKSTKEPVIIEIEKGDNIFNIAKKLKEKGLIRSELFFIFKAFKTGTYNKIKAGEYAFYPSQSIEEVLTYFRKGKIYLHKITIPEGSTLWQIAEILEVNKICKKEEFLSLAENPLIAERFKLPGPTLEGYLYPDTYFFHKNTPPQIVIQTMVENFWKHWEKFKDIAEKQKKPLKKIITLASIIEKEAYYPEEKPIIAAVYLNRLKKGMPLQADPTINYALKNFRKLTYKDYYLVKSPYNTYLKDGLPPTPICNPGEDSIKAVLFPAKVPYLYFVAKGDGTHYFSRTYKEHLEAIKKIRNDKEFSNGTSNSTLISEKKNIEKENL</sequence>
<dbReference type="Gene3D" id="3.30.1490.480">
    <property type="entry name" value="Endolytic murein transglycosylase"/>
    <property type="match status" value="2"/>
</dbReference>
<dbReference type="EC" id="4.2.2.29" evidence="7"/>
<dbReference type="GO" id="GO:0071555">
    <property type="term" value="P:cell wall organization"/>
    <property type="evidence" value="ECO:0007669"/>
    <property type="project" value="UniProtKB-KW"/>
</dbReference>
<comment type="function">
    <text evidence="7">Functions as a peptidoglycan terminase that cleaves nascent peptidoglycan strands endolytically to terminate their elongation.</text>
</comment>
<dbReference type="NCBIfam" id="TIGR00247">
    <property type="entry name" value="endolytic transglycosylase MltG"/>
    <property type="match status" value="1"/>
</dbReference>
<dbReference type="GO" id="GO:0009252">
    <property type="term" value="P:peptidoglycan biosynthetic process"/>
    <property type="evidence" value="ECO:0007669"/>
    <property type="project" value="UniProtKB-UniRule"/>
</dbReference>
<name>A0A2N7PM17_9BACT</name>
<evidence type="ECO:0000256" key="4">
    <source>
        <dbReference type="ARBA" id="ARBA00023136"/>
    </source>
</evidence>
<comment type="caution">
    <text evidence="8">The sequence shown here is derived from an EMBL/GenBank/DDBJ whole genome shotgun (WGS) entry which is preliminary data.</text>
</comment>
<evidence type="ECO:0000256" key="2">
    <source>
        <dbReference type="ARBA" id="ARBA00022692"/>
    </source>
</evidence>
<dbReference type="PANTHER" id="PTHR30518:SF2">
    <property type="entry name" value="ENDOLYTIC MUREIN TRANSGLYCOSYLASE"/>
    <property type="match status" value="1"/>
</dbReference>
<dbReference type="Pfam" id="PF02618">
    <property type="entry name" value="YceG"/>
    <property type="match status" value="1"/>
</dbReference>
<dbReference type="Gene3D" id="3.30.160.60">
    <property type="entry name" value="Classic Zinc Finger"/>
    <property type="match status" value="1"/>
</dbReference>
<comment type="subcellular location">
    <subcellularLocation>
        <location evidence="7">Cell membrane</location>
        <topology evidence="7">Single-pass membrane protein</topology>
    </subcellularLocation>
</comment>
<keyword evidence="2 7" id="KW-0812">Transmembrane</keyword>
<evidence type="ECO:0000313" key="8">
    <source>
        <dbReference type="EMBL" id="PMP65544.1"/>
    </source>
</evidence>
<feature type="transmembrane region" description="Helical" evidence="7">
    <location>
        <begin position="16"/>
        <end position="40"/>
    </location>
</feature>
<comment type="similarity">
    <text evidence="7">Belongs to the transglycosylase MltG family.</text>
</comment>
<keyword evidence="3 7" id="KW-1133">Transmembrane helix</keyword>
<accession>A0A2N7PM17</accession>
<dbReference type="InterPro" id="IPR003770">
    <property type="entry name" value="MLTG-like"/>
</dbReference>
<proteinExistence type="inferred from homology"/>
<dbReference type="CDD" id="cd08010">
    <property type="entry name" value="MltG_like"/>
    <property type="match status" value="1"/>
</dbReference>
<gene>
    <name evidence="7" type="primary">mltG</name>
    <name evidence="8" type="ORF">C0190_06695</name>
</gene>